<reference evidence="2 3" key="1">
    <citation type="submission" date="2016-11" db="EMBL/GenBank/DDBJ databases">
        <authorList>
            <person name="Jaros S."/>
            <person name="Januszkiewicz K."/>
            <person name="Wedrychowicz H."/>
        </authorList>
    </citation>
    <scope>NUCLEOTIDE SEQUENCE [LARGE SCALE GENOMIC DNA]</scope>
    <source>
        <strain evidence="2 3">NF2</strain>
    </source>
</reference>
<proteinExistence type="predicted"/>
<accession>A0A220MP50</accession>
<feature type="domain" description="DUF4365" evidence="1">
    <location>
        <begin position="16"/>
        <end position="181"/>
    </location>
</feature>
<dbReference type="Proteomes" id="UP000197781">
    <property type="component" value="Chromosome"/>
</dbReference>
<dbReference type="AlphaFoldDB" id="A0A220MP50"/>
<dbReference type="RefSeq" id="WP_157696823.1">
    <property type="nucleotide sequence ID" value="NZ_CP018145.1"/>
</dbReference>
<dbReference type="KEGG" id="bfm:BP422_26895"/>
<evidence type="ECO:0000313" key="2">
    <source>
        <dbReference type="EMBL" id="ASJ56828.1"/>
    </source>
</evidence>
<evidence type="ECO:0000259" key="1">
    <source>
        <dbReference type="Pfam" id="PF14280"/>
    </source>
</evidence>
<organism evidence="2 3">
    <name type="scientific">Brevibacillus formosus</name>
    <dbReference type="NCBI Taxonomy" id="54913"/>
    <lineage>
        <taxon>Bacteria</taxon>
        <taxon>Bacillati</taxon>
        <taxon>Bacillota</taxon>
        <taxon>Bacilli</taxon>
        <taxon>Bacillales</taxon>
        <taxon>Paenibacillaceae</taxon>
        <taxon>Brevibacillus</taxon>
    </lineage>
</organism>
<dbReference type="Pfam" id="PF14280">
    <property type="entry name" value="DUF4365"/>
    <property type="match status" value="1"/>
</dbReference>
<dbReference type="EMBL" id="CP018145">
    <property type="protein sequence ID" value="ASJ56828.1"/>
    <property type="molecule type" value="Genomic_DNA"/>
</dbReference>
<dbReference type="InterPro" id="IPR025375">
    <property type="entry name" value="DUF4365"/>
</dbReference>
<name>A0A220MP50_9BACL</name>
<gene>
    <name evidence="2" type="ORF">BP422_26895</name>
</gene>
<sequence length="339" mass="40649">MAHRKRRPFQHIMADNSIKQIKEYMPDEWVVREYNPDYGIDLVVEIFDYVDPEREMCEALGEMFFAQVKSVRKSIISKINVHPRRNVEKGPLKEDKNETKEIEVIKFKLETDEILTINSMGAGVPVFLILVCLDSKRVFYICLNDWIEKVLVPEDPNYLDKQTKIINIPVRNELTHDPLSHYMFRFFAKRIKFYSAFNKFTYQQNELKYFFENAVDRERDLDDYSDILDYLYKTLHFITIIKRYDIWAAGNLWGILAIYREQLNKLEEKIKNAFKIIISSLESEKLIEIPEQLYDFRWTPPLLITEIQTFWDKMVNIANMYEEICREWNLPTYLGDELT</sequence>
<protein>
    <recommendedName>
        <fullName evidence="1">DUF4365 domain-containing protein</fullName>
    </recommendedName>
</protein>
<evidence type="ECO:0000313" key="3">
    <source>
        <dbReference type="Proteomes" id="UP000197781"/>
    </source>
</evidence>